<keyword evidence="3" id="KW-1185">Reference proteome</keyword>
<dbReference type="AlphaFoldDB" id="A0A0J7KEL5"/>
<feature type="non-terminal residue" evidence="2">
    <location>
        <position position="226"/>
    </location>
</feature>
<feature type="transmembrane region" description="Helical" evidence="1">
    <location>
        <begin position="170"/>
        <end position="192"/>
    </location>
</feature>
<accession>A0A0J7KEL5</accession>
<feature type="transmembrane region" description="Helical" evidence="1">
    <location>
        <begin position="137"/>
        <end position="158"/>
    </location>
</feature>
<name>A0A0J7KEL5_LASNI</name>
<dbReference type="EMBL" id="LBMM01008823">
    <property type="protein sequence ID" value="KMQ88611.1"/>
    <property type="molecule type" value="Genomic_DNA"/>
</dbReference>
<evidence type="ECO:0000313" key="3">
    <source>
        <dbReference type="Proteomes" id="UP000036403"/>
    </source>
</evidence>
<dbReference type="Proteomes" id="UP000036403">
    <property type="component" value="Unassembled WGS sequence"/>
</dbReference>
<keyword evidence="1" id="KW-0472">Membrane</keyword>
<keyword evidence="1" id="KW-0812">Transmembrane</keyword>
<evidence type="ECO:0000256" key="1">
    <source>
        <dbReference type="SAM" id="Phobius"/>
    </source>
</evidence>
<evidence type="ECO:0000313" key="2">
    <source>
        <dbReference type="EMBL" id="KMQ88611.1"/>
    </source>
</evidence>
<dbReference type="PaxDb" id="67767-A0A0J7KEL5"/>
<proteinExistence type="predicted"/>
<keyword evidence="1" id="KW-1133">Transmembrane helix</keyword>
<organism evidence="2 3">
    <name type="scientific">Lasius niger</name>
    <name type="common">Black garden ant</name>
    <dbReference type="NCBI Taxonomy" id="67767"/>
    <lineage>
        <taxon>Eukaryota</taxon>
        <taxon>Metazoa</taxon>
        <taxon>Ecdysozoa</taxon>
        <taxon>Arthropoda</taxon>
        <taxon>Hexapoda</taxon>
        <taxon>Insecta</taxon>
        <taxon>Pterygota</taxon>
        <taxon>Neoptera</taxon>
        <taxon>Endopterygota</taxon>
        <taxon>Hymenoptera</taxon>
        <taxon>Apocrita</taxon>
        <taxon>Aculeata</taxon>
        <taxon>Formicoidea</taxon>
        <taxon>Formicidae</taxon>
        <taxon>Formicinae</taxon>
        <taxon>Lasius</taxon>
        <taxon>Lasius</taxon>
    </lineage>
</organism>
<reference evidence="2 3" key="1">
    <citation type="submission" date="2015-04" db="EMBL/GenBank/DDBJ databases">
        <title>Lasius niger genome sequencing.</title>
        <authorList>
            <person name="Konorov E.A."/>
            <person name="Nikitin M.A."/>
            <person name="Kirill M.V."/>
            <person name="Chang P."/>
        </authorList>
    </citation>
    <scope>NUCLEOTIDE SEQUENCE [LARGE SCALE GENOMIC DNA]</scope>
    <source>
        <tissue evidence="2">Whole</tissue>
    </source>
</reference>
<sequence>MDEGIAVQMEDNLPSIEHTLRPIVFVSWFLGVGIARPPKCPKAVTIILRIIHFGLCSVAIDSFTSNQILNINCENYIYKIMYYMNKVMCYVSTHYYVYHGIEQYEKWPELMSKIKKLDRKIRRETPMNDLPIEVVEVLAILATFGPLFIIIYAYYYFIRPEDTVASELRLYYTIAQSLINNFIFDVIVYVLYHRFQTINKLIMQLDKQINAPQITSKIRCIRKLHN</sequence>
<dbReference type="OrthoDB" id="7664205at2759"/>
<protein>
    <submittedName>
        <fullName evidence="2">Lysine exporter protein</fullName>
    </submittedName>
</protein>
<gene>
    <name evidence="2" type="ORF">RF55_11873</name>
</gene>
<comment type="caution">
    <text evidence="2">The sequence shown here is derived from an EMBL/GenBank/DDBJ whole genome shotgun (WGS) entry which is preliminary data.</text>
</comment>